<proteinExistence type="predicted"/>
<feature type="signal peptide" evidence="1">
    <location>
        <begin position="1"/>
        <end position="21"/>
    </location>
</feature>
<dbReference type="EMBL" id="JAUSVK010000001">
    <property type="protein sequence ID" value="MDQ0394542.1"/>
    <property type="molecule type" value="Genomic_DNA"/>
</dbReference>
<dbReference type="RefSeq" id="WP_307431804.1">
    <property type="nucleotide sequence ID" value="NZ_JAUSVK010000001.1"/>
</dbReference>
<evidence type="ECO:0000256" key="1">
    <source>
        <dbReference type="SAM" id="SignalP"/>
    </source>
</evidence>
<gene>
    <name evidence="2" type="ORF">J3R73_004334</name>
</gene>
<comment type="caution">
    <text evidence="2">The sequence shown here is derived from an EMBL/GenBank/DDBJ whole genome shotgun (WGS) entry which is preliminary data.</text>
</comment>
<dbReference type="Proteomes" id="UP001237448">
    <property type="component" value="Unassembled WGS sequence"/>
</dbReference>
<name>A0ABU0FIU8_9HYPH</name>
<keyword evidence="1" id="KW-0732">Signal</keyword>
<reference evidence="2 3" key="1">
    <citation type="submission" date="2023-07" db="EMBL/GenBank/DDBJ databases">
        <title>Genomic Encyclopedia of Type Strains, Phase IV (KMG-IV): sequencing the most valuable type-strain genomes for metagenomic binning, comparative biology and taxonomic classification.</title>
        <authorList>
            <person name="Goeker M."/>
        </authorList>
    </citation>
    <scope>NUCLEOTIDE SEQUENCE [LARGE SCALE GENOMIC DNA]</scope>
    <source>
        <strain evidence="2 3">DSM 5896</strain>
    </source>
</reference>
<sequence length="124" mass="12766">MPLIGLVLLALPLAGCQTSSGAVTPALATGPVLSDSPILAGLDHSDRVRAEQARLSALDGKAGQSVNWTSDESAQRHGAVVAGPLSNQNGMPCRPYTQTVYVEGVPSVARATACRQADGSWRNS</sequence>
<keyword evidence="3" id="KW-1185">Reference proteome</keyword>
<feature type="chain" id="PRO_5045252148" evidence="1">
    <location>
        <begin position="22"/>
        <end position="124"/>
    </location>
</feature>
<protein>
    <submittedName>
        <fullName evidence="2">Surface antigen</fullName>
    </submittedName>
</protein>
<evidence type="ECO:0000313" key="3">
    <source>
        <dbReference type="Proteomes" id="UP001237448"/>
    </source>
</evidence>
<evidence type="ECO:0000313" key="2">
    <source>
        <dbReference type="EMBL" id="MDQ0394542.1"/>
    </source>
</evidence>
<organism evidence="2 3">
    <name type="scientific">Labrys monachus</name>
    <dbReference type="NCBI Taxonomy" id="217067"/>
    <lineage>
        <taxon>Bacteria</taxon>
        <taxon>Pseudomonadati</taxon>
        <taxon>Pseudomonadota</taxon>
        <taxon>Alphaproteobacteria</taxon>
        <taxon>Hyphomicrobiales</taxon>
        <taxon>Xanthobacteraceae</taxon>
        <taxon>Labrys</taxon>
    </lineage>
</organism>
<accession>A0ABU0FIU8</accession>